<organism evidence="2 3">
    <name type="scientific">Pelosinus fermentans B4</name>
    <dbReference type="NCBI Taxonomy" id="1149862"/>
    <lineage>
        <taxon>Bacteria</taxon>
        <taxon>Bacillati</taxon>
        <taxon>Bacillota</taxon>
        <taxon>Negativicutes</taxon>
        <taxon>Selenomonadales</taxon>
        <taxon>Sporomusaceae</taxon>
        <taxon>Pelosinus</taxon>
    </lineage>
</organism>
<dbReference type="OrthoDB" id="1682702at2"/>
<name>I9ARR5_9FIRM</name>
<dbReference type="AlphaFoldDB" id="I9ARR5"/>
<sequence length="133" mass="14848">MSLGITGVSFSPQRKSSLEQSDKSEVNSNQGKRQYVTQQEGDYECTYVVIGEDFKILIGRVAKNKDEDKDASKTEAVDDKNIHGLMNNDQTLMGYQLTAKTALPDNKLQERIQAEENYAASSYYDIAKVDARG</sequence>
<gene>
    <name evidence="2" type="ORF">FB4_1331</name>
</gene>
<feature type="region of interest" description="Disordered" evidence="1">
    <location>
        <begin position="1"/>
        <end position="37"/>
    </location>
</feature>
<dbReference type="Proteomes" id="UP000004324">
    <property type="component" value="Unassembled WGS sequence"/>
</dbReference>
<dbReference type="PATRIC" id="fig|1149862.3.peg.4360"/>
<reference evidence="2 3" key="1">
    <citation type="journal article" date="2012" name="J. Bacteriol.">
        <title>Draft Genome Sequences for Two Metal-Reducing Pelosinus fermentans Strains Isolated from a Cr(VI)-Contaminated Site and for Type Strain R7.</title>
        <authorList>
            <person name="Brown S.D."/>
            <person name="Podar M."/>
            <person name="Klingeman D.M."/>
            <person name="Johnson C.M."/>
            <person name="Yang Z.K."/>
            <person name="Utturkar S.M."/>
            <person name="Land M.L."/>
            <person name="Mosher J.J."/>
            <person name="Hurt R.A.Jr."/>
            <person name="Phelps T.J."/>
            <person name="Palumbo A.V."/>
            <person name="Arkin A.P."/>
            <person name="Hazen T.C."/>
            <person name="Elias D.A."/>
        </authorList>
    </citation>
    <scope>NUCLEOTIDE SEQUENCE [LARGE SCALE GENOMIC DNA]</scope>
    <source>
        <strain evidence="2 3">B4</strain>
    </source>
</reference>
<comment type="caution">
    <text evidence="2">The sequence shown here is derived from an EMBL/GenBank/DDBJ whole genome shotgun (WGS) entry which is preliminary data.</text>
</comment>
<dbReference type="RefSeq" id="WP_007938306.1">
    <property type="nucleotide sequence ID" value="NZ_AKVJ01000076.1"/>
</dbReference>
<proteinExistence type="predicted"/>
<keyword evidence="3" id="KW-1185">Reference proteome</keyword>
<evidence type="ECO:0000313" key="3">
    <source>
        <dbReference type="Proteomes" id="UP000004324"/>
    </source>
</evidence>
<evidence type="ECO:0000313" key="2">
    <source>
        <dbReference type="EMBL" id="EIW15642.1"/>
    </source>
</evidence>
<evidence type="ECO:0000256" key="1">
    <source>
        <dbReference type="SAM" id="MobiDB-lite"/>
    </source>
</evidence>
<feature type="compositionally biased region" description="Polar residues" evidence="1">
    <location>
        <begin position="26"/>
        <end position="37"/>
    </location>
</feature>
<accession>I9ARR5</accession>
<feature type="compositionally biased region" description="Basic and acidic residues" evidence="1">
    <location>
        <begin position="16"/>
        <end position="25"/>
    </location>
</feature>
<protein>
    <submittedName>
        <fullName evidence="2">Uncharacterized protein</fullName>
    </submittedName>
</protein>
<dbReference type="EMBL" id="AKVJ01000076">
    <property type="protein sequence ID" value="EIW15642.1"/>
    <property type="molecule type" value="Genomic_DNA"/>
</dbReference>